<feature type="transmembrane region" description="Helical" evidence="7">
    <location>
        <begin position="163"/>
        <end position="185"/>
    </location>
</feature>
<sequence>MLSPPNPQTDADREYILSVSPIFREWPPDFQFPLVTIPGYKPPNNTLYSLVVSFIVVSIAASIVSMRFWVRFKARSTMGMDDYVMLPTFMIYFAFNVVNIYAVFATGFGFHIYDLSKEDIRSNLIVTYLHVIFSFAALHLCRISIQHLLLRLTPPQYSIRRRWYLYILITVSYLFALAAVLTQIFECGLPVAKAFDLRTALDGTCISLNSTVDYGIFMTGHIVLDCLTLFPPIFVLFRLPMSKKKKYNLIFLLVLGVITMVLSAIKPFYFYHKMVQSYDISWNATVVGFVGILELNLAITIASLPALNRYIMRFWKRVFGKRPQSPSRVESFAARFGVINFVRRDSAARRMPPKKSFLSSWTMSTTGTGTGVTTTTTAKDVSHSYIELGEVKSHETLQSTAPDDIEKNAADLHIAHARNNSIAGGTMSFRTIAEEDEHGEGGAGGEGEPEISNVRRGSRMSMPGTTVTVPPRARLSSI</sequence>
<feature type="region of interest" description="Disordered" evidence="6">
    <location>
        <begin position="437"/>
        <end position="478"/>
    </location>
</feature>
<feature type="transmembrane region" description="Helical" evidence="7">
    <location>
        <begin position="249"/>
        <end position="270"/>
    </location>
</feature>
<evidence type="ECO:0000256" key="3">
    <source>
        <dbReference type="ARBA" id="ARBA00022989"/>
    </source>
</evidence>
<feature type="transmembrane region" description="Helical" evidence="7">
    <location>
        <begin position="216"/>
        <end position="237"/>
    </location>
</feature>
<keyword evidence="2 7" id="KW-0812">Transmembrane</keyword>
<feature type="domain" description="Rhodopsin" evidence="8">
    <location>
        <begin position="66"/>
        <end position="311"/>
    </location>
</feature>
<dbReference type="GO" id="GO:0016020">
    <property type="term" value="C:membrane"/>
    <property type="evidence" value="ECO:0007669"/>
    <property type="project" value="UniProtKB-SubCell"/>
</dbReference>
<keyword evidence="10" id="KW-1185">Reference proteome</keyword>
<name>A0AAV9XKX3_9PEZI</name>
<accession>A0AAV9XKX3</accession>
<evidence type="ECO:0000259" key="8">
    <source>
        <dbReference type="Pfam" id="PF20684"/>
    </source>
</evidence>
<reference evidence="9 10" key="1">
    <citation type="submission" date="2019-10" db="EMBL/GenBank/DDBJ databases">
        <authorList>
            <person name="Palmer J.M."/>
        </authorList>
    </citation>
    <scope>NUCLEOTIDE SEQUENCE [LARGE SCALE GENOMIC DNA]</scope>
    <source>
        <strain evidence="9 10">TWF694</strain>
    </source>
</reference>
<evidence type="ECO:0000256" key="4">
    <source>
        <dbReference type="ARBA" id="ARBA00023136"/>
    </source>
</evidence>
<organism evidence="9 10">
    <name type="scientific">Orbilia ellipsospora</name>
    <dbReference type="NCBI Taxonomy" id="2528407"/>
    <lineage>
        <taxon>Eukaryota</taxon>
        <taxon>Fungi</taxon>
        <taxon>Dikarya</taxon>
        <taxon>Ascomycota</taxon>
        <taxon>Pezizomycotina</taxon>
        <taxon>Orbiliomycetes</taxon>
        <taxon>Orbiliales</taxon>
        <taxon>Orbiliaceae</taxon>
        <taxon>Orbilia</taxon>
    </lineage>
</organism>
<keyword evidence="3 7" id="KW-1133">Transmembrane helix</keyword>
<evidence type="ECO:0000256" key="1">
    <source>
        <dbReference type="ARBA" id="ARBA00004141"/>
    </source>
</evidence>
<feature type="transmembrane region" description="Helical" evidence="7">
    <location>
        <begin position="91"/>
        <end position="113"/>
    </location>
</feature>
<feature type="transmembrane region" description="Helical" evidence="7">
    <location>
        <begin position="282"/>
        <end position="307"/>
    </location>
</feature>
<comment type="subcellular location">
    <subcellularLocation>
        <location evidence="1">Membrane</location>
        <topology evidence="1">Multi-pass membrane protein</topology>
    </subcellularLocation>
</comment>
<dbReference type="Pfam" id="PF20684">
    <property type="entry name" value="Fung_rhodopsin"/>
    <property type="match status" value="1"/>
</dbReference>
<dbReference type="Proteomes" id="UP001365542">
    <property type="component" value="Unassembled WGS sequence"/>
</dbReference>
<dbReference type="PANTHER" id="PTHR33048">
    <property type="entry name" value="PTH11-LIKE INTEGRAL MEMBRANE PROTEIN (AFU_ORTHOLOGUE AFUA_5G11245)"/>
    <property type="match status" value="1"/>
</dbReference>
<dbReference type="AlphaFoldDB" id="A0AAV9XKX3"/>
<gene>
    <name evidence="9" type="ORF">TWF694_006703</name>
</gene>
<dbReference type="EMBL" id="JAVHJO010000002">
    <property type="protein sequence ID" value="KAK6542762.1"/>
    <property type="molecule type" value="Genomic_DNA"/>
</dbReference>
<protein>
    <recommendedName>
        <fullName evidence="8">Rhodopsin domain-containing protein</fullName>
    </recommendedName>
</protein>
<evidence type="ECO:0000256" key="6">
    <source>
        <dbReference type="SAM" id="MobiDB-lite"/>
    </source>
</evidence>
<dbReference type="InterPro" id="IPR049326">
    <property type="entry name" value="Rhodopsin_dom_fungi"/>
</dbReference>
<evidence type="ECO:0000256" key="2">
    <source>
        <dbReference type="ARBA" id="ARBA00022692"/>
    </source>
</evidence>
<evidence type="ECO:0000256" key="5">
    <source>
        <dbReference type="ARBA" id="ARBA00038359"/>
    </source>
</evidence>
<comment type="similarity">
    <text evidence="5">Belongs to the SAT4 family.</text>
</comment>
<evidence type="ECO:0000256" key="7">
    <source>
        <dbReference type="SAM" id="Phobius"/>
    </source>
</evidence>
<dbReference type="InterPro" id="IPR052337">
    <property type="entry name" value="SAT4-like"/>
</dbReference>
<evidence type="ECO:0000313" key="9">
    <source>
        <dbReference type="EMBL" id="KAK6542762.1"/>
    </source>
</evidence>
<feature type="transmembrane region" description="Helical" evidence="7">
    <location>
        <begin position="47"/>
        <end position="70"/>
    </location>
</feature>
<dbReference type="PANTHER" id="PTHR33048:SF160">
    <property type="entry name" value="SAT4 FAMILY MEMBRANE PROTEIN"/>
    <property type="match status" value="1"/>
</dbReference>
<evidence type="ECO:0000313" key="10">
    <source>
        <dbReference type="Proteomes" id="UP001365542"/>
    </source>
</evidence>
<keyword evidence="4 7" id="KW-0472">Membrane</keyword>
<proteinExistence type="inferred from homology"/>
<feature type="transmembrane region" description="Helical" evidence="7">
    <location>
        <begin position="125"/>
        <end position="143"/>
    </location>
</feature>
<comment type="caution">
    <text evidence="9">The sequence shown here is derived from an EMBL/GenBank/DDBJ whole genome shotgun (WGS) entry which is preliminary data.</text>
</comment>